<evidence type="ECO:0000256" key="9">
    <source>
        <dbReference type="ARBA" id="ARBA00035011"/>
    </source>
</evidence>
<dbReference type="PROSITE" id="PS51485">
    <property type="entry name" value="PHYTOCYANIN"/>
    <property type="match status" value="1"/>
</dbReference>
<dbReference type="InterPro" id="IPR039391">
    <property type="entry name" value="Phytocyanin-like"/>
</dbReference>
<dbReference type="GO" id="GO:0098552">
    <property type="term" value="C:side of membrane"/>
    <property type="evidence" value="ECO:0007669"/>
    <property type="project" value="UniProtKB-KW"/>
</dbReference>
<comment type="subcellular location">
    <subcellularLocation>
        <location evidence="1">Cell membrane</location>
        <topology evidence="1">Lipid-anchor</topology>
        <topology evidence="1">GPI-anchor</topology>
    </subcellularLocation>
</comment>
<proteinExistence type="inferred from homology"/>
<reference evidence="14" key="1">
    <citation type="submission" date="2023-03" db="EMBL/GenBank/DDBJ databases">
        <title>Chromosome-scale reference genome and RAD-based genetic map of yellow starthistle (Centaurea solstitialis) reveal putative structural variation and QTLs associated with invader traits.</title>
        <authorList>
            <person name="Reatini B."/>
            <person name="Cang F.A."/>
            <person name="Jiang Q."/>
            <person name="Mckibben M.T.W."/>
            <person name="Barker M.S."/>
            <person name="Rieseberg L.H."/>
            <person name="Dlugosch K.M."/>
        </authorList>
    </citation>
    <scope>NUCLEOTIDE SEQUENCE</scope>
    <source>
        <strain evidence="14">CAN-66</strain>
        <tissue evidence="14">Leaf</tissue>
    </source>
</reference>
<evidence type="ECO:0000256" key="8">
    <source>
        <dbReference type="ARBA" id="ARBA00023288"/>
    </source>
</evidence>
<dbReference type="AlphaFoldDB" id="A0AA38TBQ5"/>
<dbReference type="GO" id="GO:0009055">
    <property type="term" value="F:electron transfer activity"/>
    <property type="evidence" value="ECO:0007669"/>
    <property type="project" value="InterPro"/>
</dbReference>
<feature type="compositionally biased region" description="Pro residues" evidence="10">
    <location>
        <begin position="140"/>
        <end position="161"/>
    </location>
</feature>
<evidence type="ECO:0000256" key="6">
    <source>
        <dbReference type="ARBA" id="ARBA00023157"/>
    </source>
</evidence>
<keyword evidence="7" id="KW-0325">Glycoprotein</keyword>
<feature type="region of interest" description="Disordered" evidence="10">
    <location>
        <begin position="129"/>
        <end position="185"/>
    </location>
</feature>
<evidence type="ECO:0000256" key="7">
    <source>
        <dbReference type="ARBA" id="ARBA00023180"/>
    </source>
</evidence>
<keyword evidence="6" id="KW-1015">Disulfide bond</keyword>
<dbReference type="InterPro" id="IPR041846">
    <property type="entry name" value="ENL_dom"/>
</dbReference>
<accession>A0AA38TBQ5</accession>
<evidence type="ECO:0000256" key="10">
    <source>
        <dbReference type="SAM" id="MobiDB-lite"/>
    </source>
</evidence>
<keyword evidence="4 12" id="KW-0732">Signal</keyword>
<dbReference type="Pfam" id="PF02298">
    <property type="entry name" value="Cu_bind_like"/>
    <property type="match status" value="1"/>
</dbReference>
<keyword evidence="5 11" id="KW-0472">Membrane</keyword>
<gene>
    <name evidence="14" type="ORF">OSB04_012612</name>
</gene>
<dbReference type="InterPro" id="IPR003245">
    <property type="entry name" value="Phytocyanin_dom"/>
</dbReference>
<sequence length="235" mass="25638">MGFIRSIFFCLISVLILFSMNLEAREFLVGGKENLWRISSSPRQLIEWAEKERFKIGDSLVFKYDSKSDSVLKVDEEDYKKCTTTKPLKEYNDGNTKIVLDKAGPYFFISGAYGNCEKGERLEVKVLSEKHSSVGATSPSPAPKPSPKEPSPPKASPPKAPSSPKASSSPKVVSPPVSTPAEAPKSSAPGLINLRVVDIAIVVMGAMVAIFMMLFGRFGRYSATVWLCCYGSATL</sequence>
<keyword evidence="2" id="KW-1003">Cell membrane</keyword>
<comment type="similarity">
    <text evidence="9">Belongs to the early nodulin-like (ENODL) family.</text>
</comment>
<evidence type="ECO:0000259" key="13">
    <source>
        <dbReference type="PROSITE" id="PS51485"/>
    </source>
</evidence>
<keyword evidence="8" id="KW-0449">Lipoprotein</keyword>
<feature type="chain" id="PRO_5041433164" description="Phytocyanin domain-containing protein" evidence="12">
    <location>
        <begin position="25"/>
        <end position="235"/>
    </location>
</feature>
<feature type="compositionally biased region" description="Low complexity" evidence="10">
    <location>
        <begin position="162"/>
        <end position="181"/>
    </location>
</feature>
<dbReference type="CDD" id="cd11019">
    <property type="entry name" value="OsENODL1_like"/>
    <property type="match status" value="1"/>
</dbReference>
<evidence type="ECO:0000313" key="15">
    <source>
        <dbReference type="Proteomes" id="UP001172457"/>
    </source>
</evidence>
<evidence type="ECO:0000256" key="5">
    <source>
        <dbReference type="ARBA" id="ARBA00023136"/>
    </source>
</evidence>
<dbReference type="PANTHER" id="PTHR33021">
    <property type="entry name" value="BLUE COPPER PROTEIN"/>
    <property type="match status" value="1"/>
</dbReference>
<evidence type="ECO:0000256" key="4">
    <source>
        <dbReference type="ARBA" id="ARBA00022729"/>
    </source>
</evidence>
<evidence type="ECO:0000256" key="11">
    <source>
        <dbReference type="SAM" id="Phobius"/>
    </source>
</evidence>
<protein>
    <recommendedName>
        <fullName evidence="13">Phytocyanin domain-containing protein</fullName>
    </recommendedName>
</protein>
<name>A0AA38TBQ5_9ASTR</name>
<evidence type="ECO:0000256" key="12">
    <source>
        <dbReference type="SAM" id="SignalP"/>
    </source>
</evidence>
<dbReference type="EMBL" id="JARYMX010000003">
    <property type="protein sequence ID" value="KAJ9557998.1"/>
    <property type="molecule type" value="Genomic_DNA"/>
</dbReference>
<feature type="transmembrane region" description="Helical" evidence="11">
    <location>
        <begin position="196"/>
        <end position="215"/>
    </location>
</feature>
<feature type="signal peptide" evidence="12">
    <location>
        <begin position="1"/>
        <end position="24"/>
    </location>
</feature>
<dbReference type="GO" id="GO:0005886">
    <property type="term" value="C:plasma membrane"/>
    <property type="evidence" value="ECO:0007669"/>
    <property type="project" value="UniProtKB-SubCell"/>
</dbReference>
<evidence type="ECO:0000313" key="14">
    <source>
        <dbReference type="EMBL" id="KAJ9557998.1"/>
    </source>
</evidence>
<dbReference type="SUPFAM" id="SSF49503">
    <property type="entry name" value="Cupredoxins"/>
    <property type="match status" value="1"/>
</dbReference>
<keyword evidence="15" id="KW-1185">Reference proteome</keyword>
<organism evidence="14 15">
    <name type="scientific">Centaurea solstitialis</name>
    <name type="common">yellow star-thistle</name>
    <dbReference type="NCBI Taxonomy" id="347529"/>
    <lineage>
        <taxon>Eukaryota</taxon>
        <taxon>Viridiplantae</taxon>
        <taxon>Streptophyta</taxon>
        <taxon>Embryophyta</taxon>
        <taxon>Tracheophyta</taxon>
        <taxon>Spermatophyta</taxon>
        <taxon>Magnoliopsida</taxon>
        <taxon>eudicotyledons</taxon>
        <taxon>Gunneridae</taxon>
        <taxon>Pentapetalae</taxon>
        <taxon>asterids</taxon>
        <taxon>campanulids</taxon>
        <taxon>Asterales</taxon>
        <taxon>Asteraceae</taxon>
        <taxon>Carduoideae</taxon>
        <taxon>Cardueae</taxon>
        <taxon>Centaureinae</taxon>
        <taxon>Centaurea</taxon>
    </lineage>
</organism>
<dbReference type="PANTHER" id="PTHR33021:SF505">
    <property type="entry name" value="EARLY NODULIN-LIKE PROTEIN 1"/>
    <property type="match status" value="1"/>
</dbReference>
<comment type="caution">
    <text evidence="14">The sequence shown here is derived from an EMBL/GenBank/DDBJ whole genome shotgun (WGS) entry which is preliminary data.</text>
</comment>
<evidence type="ECO:0000256" key="1">
    <source>
        <dbReference type="ARBA" id="ARBA00004609"/>
    </source>
</evidence>
<dbReference type="Gene3D" id="2.60.40.420">
    <property type="entry name" value="Cupredoxins - blue copper proteins"/>
    <property type="match status" value="1"/>
</dbReference>
<keyword evidence="3" id="KW-0336">GPI-anchor</keyword>
<keyword evidence="11" id="KW-0812">Transmembrane</keyword>
<evidence type="ECO:0000256" key="2">
    <source>
        <dbReference type="ARBA" id="ARBA00022475"/>
    </source>
</evidence>
<evidence type="ECO:0000256" key="3">
    <source>
        <dbReference type="ARBA" id="ARBA00022622"/>
    </source>
</evidence>
<keyword evidence="11" id="KW-1133">Transmembrane helix</keyword>
<dbReference type="Proteomes" id="UP001172457">
    <property type="component" value="Chromosome 3"/>
</dbReference>
<dbReference type="FunFam" id="2.60.40.420:FF:000010">
    <property type="entry name" value="Early nodulin-like protein 1"/>
    <property type="match status" value="1"/>
</dbReference>
<feature type="domain" description="Phytocyanin" evidence="13">
    <location>
        <begin position="25"/>
        <end position="128"/>
    </location>
</feature>
<dbReference type="InterPro" id="IPR008972">
    <property type="entry name" value="Cupredoxin"/>
</dbReference>